<accession>A0A1M7M661</accession>
<dbReference type="STRING" id="388280.SAMN04488057_104123"/>
<name>A0A1M7M661_9BACT</name>
<reference evidence="3 4" key="1">
    <citation type="submission" date="2016-11" db="EMBL/GenBank/DDBJ databases">
        <authorList>
            <person name="Jaros S."/>
            <person name="Januszkiewicz K."/>
            <person name="Wedrychowicz H."/>
        </authorList>
    </citation>
    <scope>NUCLEOTIDE SEQUENCE [LARGE SCALE GENOMIC DNA]</scope>
    <source>
        <strain evidence="3 4">CGMCC 1.6102</strain>
    </source>
</reference>
<dbReference type="SMART" id="SM00448">
    <property type="entry name" value="REC"/>
    <property type="match status" value="1"/>
</dbReference>
<dbReference type="Gene3D" id="3.40.50.2300">
    <property type="match status" value="1"/>
</dbReference>
<keyword evidence="4" id="KW-1185">Reference proteome</keyword>
<dbReference type="PANTHER" id="PTHR44520">
    <property type="entry name" value="RESPONSE REGULATOR RCP1-RELATED"/>
    <property type="match status" value="1"/>
</dbReference>
<proteinExistence type="predicted"/>
<feature type="modified residue" description="4-aspartylphosphate" evidence="1">
    <location>
        <position position="62"/>
    </location>
</feature>
<dbReference type="RefSeq" id="WP_178371453.1">
    <property type="nucleotide sequence ID" value="NZ_FRCY01000004.1"/>
</dbReference>
<keyword evidence="1" id="KW-0597">Phosphoprotein</keyword>
<dbReference type="AlphaFoldDB" id="A0A1M7M661"/>
<evidence type="ECO:0000313" key="3">
    <source>
        <dbReference type="EMBL" id="SHM86207.1"/>
    </source>
</evidence>
<evidence type="ECO:0000259" key="2">
    <source>
        <dbReference type="PROSITE" id="PS50110"/>
    </source>
</evidence>
<dbReference type="InterPro" id="IPR052893">
    <property type="entry name" value="TCS_response_regulator"/>
</dbReference>
<evidence type="ECO:0000256" key="1">
    <source>
        <dbReference type="PROSITE-ProRule" id="PRU00169"/>
    </source>
</evidence>
<gene>
    <name evidence="3" type="ORF">SAMN04488057_104123</name>
</gene>
<dbReference type="Proteomes" id="UP000184513">
    <property type="component" value="Unassembled WGS sequence"/>
</dbReference>
<feature type="domain" description="Response regulatory" evidence="2">
    <location>
        <begin position="4"/>
        <end position="129"/>
    </location>
</feature>
<dbReference type="EMBL" id="FRCY01000004">
    <property type="protein sequence ID" value="SHM86207.1"/>
    <property type="molecule type" value="Genomic_DNA"/>
</dbReference>
<dbReference type="Pfam" id="PF00072">
    <property type="entry name" value="Response_reg"/>
    <property type="match status" value="1"/>
</dbReference>
<dbReference type="InterPro" id="IPR001789">
    <property type="entry name" value="Sig_transdc_resp-reg_receiver"/>
</dbReference>
<organism evidence="3 4">
    <name type="scientific">Cyclobacterium lianum</name>
    <dbReference type="NCBI Taxonomy" id="388280"/>
    <lineage>
        <taxon>Bacteria</taxon>
        <taxon>Pseudomonadati</taxon>
        <taxon>Bacteroidota</taxon>
        <taxon>Cytophagia</taxon>
        <taxon>Cytophagales</taxon>
        <taxon>Cyclobacteriaceae</taxon>
        <taxon>Cyclobacterium</taxon>
    </lineage>
</organism>
<dbReference type="InterPro" id="IPR011006">
    <property type="entry name" value="CheY-like_superfamily"/>
</dbReference>
<sequence>MCINLVIVDDSDVDILIIQDAISDLSASINFNSFSNPEEFLKFIGGFHPEMFRIEKFIIISDINMPRINGFEMLDKIRARPEMALVPVIMFSSSSSQEDALKSIARGANAFLSKPLQIEAYQRLIRTTIEFWTHHLQG</sequence>
<dbReference type="SUPFAM" id="SSF52172">
    <property type="entry name" value="CheY-like"/>
    <property type="match status" value="1"/>
</dbReference>
<evidence type="ECO:0000313" key="4">
    <source>
        <dbReference type="Proteomes" id="UP000184513"/>
    </source>
</evidence>
<dbReference type="GO" id="GO:0000160">
    <property type="term" value="P:phosphorelay signal transduction system"/>
    <property type="evidence" value="ECO:0007669"/>
    <property type="project" value="InterPro"/>
</dbReference>
<dbReference type="PROSITE" id="PS50110">
    <property type="entry name" value="RESPONSE_REGULATORY"/>
    <property type="match status" value="1"/>
</dbReference>
<protein>
    <submittedName>
        <fullName evidence="3">Response regulator receiver domain-containing protein</fullName>
    </submittedName>
</protein>
<dbReference type="PANTHER" id="PTHR44520:SF2">
    <property type="entry name" value="RESPONSE REGULATOR RCP1"/>
    <property type="match status" value="1"/>
</dbReference>